<keyword evidence="2" id="KW-1133">Transmembrane helix</keyword>
<evidence type="ECO:0000256" key="1">
    <source>
        <dbReference type="ARBA" id="ARBA00007884"/>
    </source>
</evidence>
<protein>
    <submittedName>
        <fullName evidence="4">Complex I intermediate-associated protein 30 (CIA30)</fullName>
    </submittedName>
</protein>
<keyword evidence="2" id="KW-0472">Membrane</keyword>
<comment type="similarity">
    <text evidence="1">Belongs to the CIA30 family.</text>
</comment>
<feature type="transmembrane region" description="Helical" evidence="2">
    <location>
        <begin position="7"/>
        <end position="24"/>
    </location>
</feature>
<dbReference type="AlphaFoldDB" id="A0A328WSM1"/>
<dbReference type="PANTHER" id="PTHR13194">
    <property type="entry name" value="COMPLEX I INTERMEDIATE-ASSOCIATED PROTEIN 30"/>
    <property type="match status" value="1"/>
</dbReference>
<dbReference type="EMBL" id="QLSV01000009">
    <property type="protein sequence ID" value="RAR47447.1"/>
    <property type="molecule type" value="Genomic_DNA"/>
</dbReference>
<gene>
    <name evidence="4" type="ORF">B0I10_109121</name>
</gene>
<keyword evidence="5" id="KW-1185">Reference proteome</keyword>
<dbReference type="Pfam" id="PF08547">
    <property type="entry name" value="CIA30"/>
    <property type="match status" value="1"/>
</dbReference>
<dbReference type="PANTHER" id="PTHR13194:SF19">
    <property type="entry name" value="NAD(P)-BINDING ROSSMANN-FOLD SUPERFAMILY PROTEIN"/>
    <property type="match status" value="1"/>
</dbReference>
<name>A0A328WSM1_9FLAO</name>
<dbReference type="Proteomes" id="UP000249518">
    <property type="component" value="Unassembled WGS sequence"/>
</dbReference>
<evidence type="ECO:0000256" key="2">
    <source>
        <dbReference type="SAM" id="Phobius"/>
    </source>
</evidence>
<feature type="domain" description="NADH:ubiquinone oxidoreductase intermediate-associated protein 30" evidence="3">
    <location>
        <begin position="24"/>
        <end position="173"/>
    </location>
</feature>
<reference evidence="4 5" key="1">
    <citation type="submission" date="2018-06" db="EMBL/GenBank/DDBJ databases">
        <title>Genomic Encyclopedia of Type Strains, Phase III (KMG-III): the genomes of soil and plant-associated and newly described type strains.</title>
        <authorList>
            <person name="Whitman W."/>
        </authorList>
    </citation>
    <scope>NUCLEOTIDE SEQUENCE [LARGE SCALE GENOMIC DNA]</scope>
    <source>
        <strain evidence="4 5">CGMCC 1.12504</strain>
    </source>
</reference>
<keyword evidence="2" id="KW-0812">Transmembrane</keyword>
<proteinExistence type="inferred from homology"/>
<organism evidence="4 5">
    <name type="scientific">Flavobacterium lacus</name>
    <dbReference type="NCBI Taxonomy" id="1353778"/>
    <lineage>
        <taxon>Bacteria</taxon>
        <taxon>Pseudomonadati</taxon>
        <taxon>Bacteroidota</taxon>
        <taxon>Flavobacteriia</taxon>
        <taxon>Flavobacteriales</taxon>
        <taxon>Flavobacteriaceae</taxon>
        <taxon>Flavobacterium</taxon>
    </lineage>
</organism>
<dbReference type="InterPro" id="IPR013857">
    <property type="entry name" value="NADH-UbQ_OxRdtase-assoc_prot30"/>
</dbReference>
<comment type="caution">
    <text evidence="4">The sequence shown here is derived from an EMBL/GenBank/DDBJ whole genome shotgun (WGS) entry which is preliminary data.</text>
</comment>
<sequence length="180" mass="20547">MQIKCEMKIGLVLLMTILNITMIYDFNKNSSPRDWRIIDDGVMGGLSQGKFSIDAEGNGVFAGTVSLENNGGFSSVRYQCDKIKVTKDSKVRIRLKGDGKNYQFRIKDKATSYYSYITTFKTSGDWETIEIKLSELYPSFRGRTLDLPNFKSDSFEEIVFLIGNKKNESFQLVLDKIELE</sequence>
<accession>A0A328WSM1</accession>
<dbReference type="InterPro" id="IPR039131">
    <property type="entry name" value="NDUFAF1"/>
</dbReference>
<evidence type="ECO:0000259" key="3">
    <source>
        <dbReference type="Pfam" id="PF08547"/>
    </source>
</evidence>
<evidence type="ECO:0000313" key="4">
    <source>
        <dbReference type="EMBL" id="RAR47447.1"/>
    </source>
</evidence>
<dbReference type="InterPro" id="IPR008979">
    <property type="entry name" value="Galactose-bd-like_sf"/>
</dbReference>
<evidence type="ECO:0000313" key="5">
    <source>
        <dbReference type="Proteomes" id="UP000249518"/>
    </source>
</evidence>
<dbReference type="SUPFAM" id="SSF49785">
    <property type="entry name" value="Galactose-binding domain-like"/>
    <property type="match status" value="1"/>
</dbReference>